<dbReference type="InterPro" id="IPR034029">
    <property type="entry name" value="TNFRSF10A/B_death"/>
</dbReference>
<keyword evidence="8" id="KW-0325">Glycoprotein</keyword>
<dbReference type="CDD" id="cd08315">
    <property type="entry name" value="Death_TRAILR_DR4_DR5"/>
    <property type="match status" value="1"/>
</dbReference>
<evidence type="ECO:0000256" key="10">
    <source>
        <dbReference type="SAM" id="MobiDB-lite"/>
    </source>
</evidence>
<evidence type="ECO:0000259" key="11">
    <source>
        <dbReference type="PROSITE" id="PS50017"/>
    </source>
</evidence>
<evidence type="ECO:0000256" key="3">
    <source>
        <dbReference type="ARBA" id="ARBA00022729"/>
    </source>
</evidence>
<gene>
    <name evidence="14" type="primary">LOC102033914</name>
</gene>
<dbReference type="PANTHER" id="PTHR46330:SF17">
    <property type="entry name" value="TUMOR NECROSIS FACTOR RECEPTOR SUPERFAMILY, MEMBER 10B"/>
    <property type="match status" value="1"/>
</dbReference>
<protein>
    <submittedName>
        <fullName evidence="14">Tumor necrosis factor receptor superfamily member 10B-like</fullName>
    </submittedName>
</protein>
<keyword evidence="6 9" id="KW-1015">Disulfide bond</keyword>
<dbReference type="GeneID" id="102033914"/>
<feature type="repeat" description="TNFR-Cys" evidence="9">
    <location>
        <begin position="142"/>
        <end position="183"/>
    </location>
</feature>
<evidence type="ECO:0000256" key="1">
    <source>
        <dbReference type="ARBA" id="ARBA00004370"/>
    </source>
</evidence>
<name>A0A8N5I5C3_GEOFO</name>
<organism evidence="13 14">
    <name type="scientific">Geospiza fortis</name>
    <name type="common">Medium ground-finch</name>
    <dbReference type="NCBI Taxonomy" id="48883"/>
    <lineage>
        <taxon>Eukaryota</taxon>
        <taxon>Metazoa</taxon>
        <taxon>Chordata</taxon>
        <taxon>Craniata</taxon>
        <taxon>Vertebrata</taxon>
        <taxon>Euteleostomi</taxon>
        <taxon>Archelosauria</taxon>
        <taxon>Archosauria</taxon>
        <taxon>Dinosauria</taxon>
        <taxon>Saurischia</taxon>
        <taxon>Theropoda</taxon>
        <taxon>Coelurosauria</taxon>
        <taxon>Aves</taxon>
        <taxon>Neognathae</taxon>
        <taxon>Neoaves</taxon>
        <taxon>Telluraves</taxon>
        <taxon>Australaves</taxon>
        <taxon>Passeriformes</taxon>
        <taxon>Thraupidae</taxon>
        <taxon>Geospiza</taxon>
    </lineage>
</organism>
<dbReference type="SMART" id="SM00005">
    <property type="entry name" value="DEATH"/>
    <property type="match status" value="1"/>
</dbReference>
<feature type="repeat" description="TNFR-Cys" evidence="9">
    <location>
        <begin position="101"/>
        <end position="141"/>
    </location>
</feature>
<dbReference type="Gene3D" id="2.10.50.10">
    <property type="entry name" value="Tumor Necrosis Factor Receptor, subunit A, domain 2"/>
    <property type="match status" value="3"/>
</dbReference>
<dbReference type="GO" id="GO:0009986">
    <property type="term" value="C:cell surface"/>
    <property type="evidence" value="ECO:0007669"/>
    <property type="project" value="TreeGrafter"/>
</dbReference>
<dbReference type="SUPFAM" id="SSF47986">
    <property type="entry name" value="DEATH domain"/>
    <property type="match status" value="1"/>
</dbReference>
<feature type="compositionally biased region" description="Basic and acidic residues" evidence="10">
    <location>
        <begin position="256"/>
        <end position="275"/>
    </location>
</feature>
<feature type="region of interest" description="Disordered" evidence="10">
    <location>
        <begin position="249"/>
        <end position="275"/>
    </location>
</feature>
<evidence type="ECO:0000256" key="2">
    <source>
        <dbReference type="ARBA" id="ARBA00022703"/>
    </source>
</evidence>
<evidence type="ECO:0000256" key="6">
    <source>
        <dbReference type="ARBA" id="ARBA00023157"/>
    </source>
</evidence>
<dbReference type="Gene3D" id="1.10.533.10">
    <property type="entry name" value="Death Domain, Fas"/>
    <property type="match status" value="1"/>
</dbReference>
<dbReference type="PROSITE" id="PS50017">
    <property type="entry name" value="DEATH_DOMAIN"/>
    <property type="match status" value="1"/>
</dbReference>
<feature type="disulfide bond" evidence="9">
    <location>
        <begin position="120"/>
        <end position="133"/>
    </location>
</feature>
<feature type="disulfide bond" evidence="9">
    <location>
        <begin position="143"/>
        <end position="158"/>
    </location>
</feature>
<dbReference type="GO" id="GO:0043065">
    <property type="term" value="P:positive regulation of apoptotic process"/>
    <property type="evidence" value="ECO:0007669"/>
    <property type="project" value="TreeGrafter"/>
</dbReference>
<evidence type="ECO:0000313" key="14">
    <source>
        <dbReference type="RefSeq" id="XP_030921561.1"/>
    </source>
</evidence>
<reference evidence="14" key="1">
    <citation type="submission" date="2025-08" db="UniProtKB">
        <authorList>
            <consortium name="RefSeq"/>
        </authorList>
    </citation>
    <scope>IDENTIFICATION</scope>
</reference>
<dbReference type="InterPro" id="IPR000488">
    <property type="entry name" value="Death_dom"/>
</dbReference>
<dbReference type="AlphaFoldDB" id="A0A8N5I5C3"/>
<feature type="disulfide bond" evidence="9">
    <location>
        <begin position="165"/>
        <end position="183"/>
    </location>
</feature>
<dbReference type="GO" id="GO:0005886">
    <property type="term" value="C:plasma membrane"/>
    <property type="evidence" value="ECO:0007669"/>
    <property type="project" value="TreeGrafter"/>
</dbReference>
<comment type="subcellular location">
    <subcellularLocation>
        <location evidence="1">Membrane</location>
    </subcellularLocation>
</comment>
<feature type="domain" description="Death" evidence="11">
    <location>
        <begin position="307"/>
        <end position="371"/>
    </location>
</feature>
<keyword evidence="3" id="KW-0732">Signal</keyword>
<dbReference type="InterPro" id="IPR052491">
    <property type="entry name" value="TNFRSF10"/>
</dbReference>
<dbReference type="InterPro" id="IPR001368">
    <property type="entry name" value="TNFR/NGFR_Cys_rich_reg"/>
</dbReference>
<dbReference type="SUPFAM" id="SSF57586">
    <property type="entry name" value="TNF receptor-like"/>
    <property type="match status" value="2"/>
</dbReference>
<accession>A0A8N5I5C3</accession>
<dbReference type="InterPro" id="IPR034024">
    <property type="entry name" value="TNFRSF10_N"/>
</dbReference>
<feature type="domain" description="TNFR-Cys" evidence="12">
    <location>
        <begin position="101"/>
        <end position="141"/>
    </location>
</feature>
<evidence type="ECO:0000259" key="12">
    <source>
        <dbReference type="PROSITE" id="PS50050"/>
    </source>
</evidence>
<dbReference type="SMART" id="SM00208">
    <property type="entry name" value="TNFR"/>
    <property type="match status" value="2"/>
</dbReference>
<proteinExistence type="predicted"/>
<dbReference type="InterPro" id="IPR011029">
    <property type="entry name" value="DEATH-like_dom_sf"/>
</dbReference>
<dbReference type="PROSITE" id="PS50050">
    <property type="entry name" value="TNFR_NGFR_2"/>
    <property type="match status" value="2"/>
</dbReference>
<dbReference type="PROSITE" id="PS00652">
    <property type="entry name" value="TNFR_NGFR_1"/>
    <property type="match status" value="1"/>
</dbReference>
<sequence>MDIQFYMHGYPALYPQISMEQLCAGSEADGVVPTGDIEAAPWEASAVTLGKRDSLDSLDLGWGREDDYYRKSDGLYCKKCPAGTYLTKECEEQRGSSTCEPCGLGEYMEYPNALLSCQECSKCKEDQVELSPCQPQRNTVCACSNGTFCPPEHPCEMCQKCQPRCPKGQVMLKPCTPYSDLQCGPDTAAFPSYLKALTGIVAIAVIVTGIAVCCWKCRCSSPGDGRPSCKNPLETVKMLWCKTENVGTEDNNANTETERDRAAERQEMLPSRSERPWRTLVPAPETEPSQVLKSYFYTFGRKVPRDDWKRFGHSLNLEDNDITTGKTLDDFYDMMRRWQNREGSKASVNTLLDTLERLSLGGVAEDICDTLVREGRFQYETS</sequence>
<keyword evidence="5" id="KW-0472">Membrane</keyword>
<feature type="disulfide bond" evidence="9">
    <location>
        <begin position="123"/>
        <end position="141"/>
    </location>
</feature>
<feature type="domain" description="TNFR-Cys" evidence="12">
    <location>
        <begin position="142"/>
        <end position="183"/>
    </location>
</feature>
<feature type="disulfide bond" evidence="9">
    <location>
        <begin position="102"/>
        <end position="117"/>
    </location>
</feature>
<evidence type="ECO:0000256" key="8">
    <source>
        <dbReference type="ARBA" id="ARBA00023180"/>
    </source>
</evidence>
<dbReference type="GO" id="GO:0036462">
    <property type="term" value="P:TRAIL-activated apoptotic signaling pathway"/>
    <property type="evidence" value="ECO:0007669"/>
    <property type="project" value="TreeGrafter"/>
</dbReference>
<dbReference type="PANTHER" id="PTHR46330">
    <property type="entry name" value="TUMOR NECROSIS FACTOR RECEPTOR SUPERFAMILY MEMBER 10B"/>
    <property type="match status" value="1"/>
</dbReference>
<keyword evidence="4" id="KW-0677">Repeat</keyword>
<evidence type="ECO:0000256" key="9">
    <source>
        <dbReference type="PROSITE-ProRule" id="PRU00206"/>
    </source>
</evidence>
<dbReference type="OrthoDB" id="9417953at2759"/>
<keyword evidence="2" id="KW-0053">Apoptosis</keyword>
<dbReference type="CDD" id="cd10580">
    <property type="entry name" value="TNFRSF10"/>
    <property type="match status" value="1"/>
</dbReference>
<evidence type="ECO:0000256" key="5">
    <source>
        <dbReference type="ARBA" id="ARBA00023136"/>
    </source>
</evidence>
<dbReference type="Pfam" id="PF00020">
    <property type="entry name" value="TNFR_c6"/>
    <property type="match status" value="2"/>
</dbReference>
<comment type="caution">
    <text evidence="9">Lacks conserved residue(s) required for the propagation of feature annotation.</text>
</comment>
<keyword evidence="7" id="KW-0675">Receptor</keyword>
<dbReference type="Pfam" id="PF00531">
    <property type="entry name" value="Death"/>
    <property type="match status" value="1"/>
</dbReference>
<dbReference type="Proteomes" id="UP000504602">
    <property type="component" value="Unplaced"/>
</dbReference>
<dbReference type="RefSeq" id="XP_030921561.1">
    <property type="nucleotide sequence ID" value="XM_031065701.1"/>
</dbReference>
<evidence type="ECO:0000256" key="4">
    <source>
        <dbReference type="ARBA" id="ARBA00022737"/>
    </source>
</evidence>
<evidence type="ECO:0000256" key="7">
    <source>
        <dbReference type="ARBA" id="ARBA00023170"/>
    </source>
</evidence>
<evidence type="ECO:0000313" key="13">
    <source>
        <dbReference type="Proteomes" id="UP000504602"/>
    </source>
</evidence>
<keyword evidence="13" id="KW-1185">Reference proteome</keyword>